<evidence type="ECO:0000256" key="3">
    <source>
        <dbReference type="ARBA" id="ARBA00022475"/>
    </source>
</evidence>
<evidence type="ECO:0000256" key="2">
    <source>
        <dbReference type="ARBA" id="ARBA00022448"/>
    </source>
</evidence>
<evidence type="ECO:0000259" key="8">
    <source>
        <dbReference type="PROSITE" id="PS50850"/>
    </source>
</evidence>
<dbReference type="InterPro" id="IPR036259">
    <property type="entry name" value="MFS_trans_sf"/>
</dbReference>
<organism evidence="9 10">
    <name type="scientific">Croceicoccus ponticola</name>
    <dbReference type="NCBI Taxonomy" id="2217664"/>
    <lineage>
        <taxon>Bacteria</taxon>
        <taxon>Pseudomonadati</taxon>
        <taxon>Pseudomonadota</taxon>
        <taxon>Alphaproteobacteria</taxon>
        <taxon>Sphingomonadales</taxon>
        <taxon>Erythrobacteraceae</taxon>
        <taxon>Croceicoccus</taxon>
    </lineage>
</organism>
<feature type="transmembrane region" description="Helical" evidence="7">
    <location>
        <begin position="372"/>
        <end position="391"/>
    </location>
</feature>
<evidence type="ECO:0000256" key="6">
    <source>
        <dbReference type="ARBA" id="ARBA00023136"/>
    </source>
</evidence>
<feature type="transmembrane region" description="Helical" evidence="7">
    <location>
        <begin position="78"/>
        <end position="102"/>
    </location>
</feature>
<protein>
    <submittedName>
        <fullName evidence="9">MFS transporter</fullName>
    </submittedName>
</protein>
<dbReference type="InterPro" id="IPR010290">
    <property type="entry name" value="TM_effector"/>
</dbReference>
<dbReference type="OrthoDB" id="9809918at2"/>
<keyword evidence="5 7" id="KW-1133">Transmembrane helix</keyword>
<dbReference type="SUPFAM" id="SSF103473">
    <property type="entry name" value="MFS general substrate transporter"/>
    <property type="match status" value="1"/>
</dbReference>
<dbReference type="Pfam" id="PF05977">
    <property type="entry name" value="MFS_3"/>
    <property type="match status" value="1"/>
</dbReference>
<evidence type="ECO:0000256" key="1">
    <source>
        <dbReference type="ARBA" id="ARBA00004651"/>
    </source>
</evidence>
<feature type="transmembrane region" description="Helical" evidence="7">
    <location>
        <begin position="114"/>
        <end position="144"/>
    </location>
</feature>
<dbReference type="PANTHER" id="PTHR23513">
    <property type="entry name" value="INTEGRAL MEMBRANE EFFLUX PROTEIN-RELATED"/>
    <property type="match status" value="1"/>
</dbReference>
<dbReference type="RefSeq" id="WP_127611830.1">
    <property type="nucleotide sequence ID" value="NZ_RXOL01000001.1"/>
</dbReference>
<feature type="transmembrane region" description="Helical" evidence="7">
    <location>
        <begin position="253"/>
        <end position="274"/>
    </location>
</feature>
<comment type="subcellular location">
    <subcellularLocation>
        <location evidence="1">Cell membrane</location>
        <topology evidence="1">Multi-pass membrane protein</topology>
    </subcellularLocation>
</comment>
<dbReference type="SUPFAM" id="SSF54909">
    <property type="entry name" value="Dimeric alpha+beta barrel"/>
    <property type="match status" value="1"/>
</dbReference>
<proteinExistence type="predicted"/>
<keyword evidence="4 7" id="KW-0812">Transmembrane</keyword>
<evidence type="ECO:0000256" key="5">
    <source>
        <dbReference type="ARBA" id="ARBA00022989"/>
    </source>
</evidence>
<reference evidence="9 10" key="1">
    <citation type="submission" date="2018-12" db="EMBL/GenBank/DDBJ databases">
        <title>Croceicoccus ponticola sp. nov., a lipolytic bacterium isolated from seawater.</title>
        <authorList>
            <person name="Yoon J.-H."/>
        </authorList>
    </citation>
    <scope>NUCLEOTIDE SEQUENCE [LARGE SCALE GENOMIC DNA]</scope>
    <source>
        <strain evidence="9 10">GM-16</strain>
    </source>
</reference>
<evidence type="ECO:0000256" key="4">
    <source>
        <dbReference type="ARBA" id="ARBA00022692"/>
    </source>
</evidence>
<keyword evidence="10" id="KW-1185">Reference proteome</keyword>
<evidence type="ECO:0000313" key="10">
    <source>
        <dbReference type="Proteomes" id="UP000283003"/>
    </source>
</evidence>
<dbReference type="AlphaFoldDB" id="A0A437H2A4"/>
<dbReference type="Gene3D" id="1.20.1250.20">
    <property type="entry name" value="MFS general substrate transporter like domains"/>
    <property type="match status" value="1"/>
</dbReference>
<dbReference type="Proteomes" id="UP000283003">
    <property type="component" value="Unassembled WGS sequence"/>
</dbReference>
<feature type="transmembrane region" description="Helical" evidence="7">
    <location>
        <begin position="403"/>
        <end position="424"/>
    </location>
</feature>
<dbReference type="InterPro" id="IPR011008">
    <property type="entry name" value="Dimeric_a/b-barrel"/>
</dbReference>
<keyword evidence="6 7" id="KW-0472">Membrane</keyword>
<comment type="caution">
    <text evidence="9">The sequence shown here is derived from an EMBL/GenBank/DDBJ whole genome shotgun (WGS) entry which is preliminary data.</text>
</comment>
<keyword evidence="2" id="KW-0813">Transport</keyword>
<dbReference type="PROSITE" id="PS50850">
    <property type="entry name" value="MFS"/>
    <property type="match status" value="1"/>
</dbReference>
<feature type="transmembrane region" description="Helical" evidence="7">
    <location>
        <begin position="191"/>
        <end position="217"/>
    </location>
</feature>
<evidence type="ECO:0000256" key="7">
    <source>
        <dbReference type="SAM" id="Phobius"/>
    </source>
</evidence>
<dbReference type="CDD" id="cd06173">
    <property type="entry name" value="MFS_MefA_like"/>
    <property type="match status" value="1"/>
</dbReference>
<evidence type="ECO:0000313" key="9">
    <source>
        <dbReference type="EMBL" id="RVQ69642.1"/>
    </source>
</evidence>
<dbReference type="PANTHER" id="PTHR23513:SF11">
    <property type="entry name" value="STAPHYLOFERRIN A TRANSPORTER"/>
    <property type="match status" value="1"/>
</dbReference>
<name>A0A437H2A4_9SPHN</name>
<sequence length="564" mass="61500">MASWDRCHDRYPTCLSPFELAPQEQQEVAVSTTFAPLQIPLFRNLWVSSMISSLGAMIQTVAAAWMMTSLTGDAQMVALVQTFTTLPMMLLSLPSGALADIYDRRRLMLLAQTVMLIVATGLSIATFLSMMTPLMLLVVTFMIAAGTSLHSPAWQASILEIVERGELDSAASLNSAGFNVARSVGPAAGGIIVATAGVAAAFTANAISYLALIFTLLRWRKVPARPPLPPEPVTSAILAGVRYVALSPSLRAIIVRAGAFGLAGSGIWALTAIYARDSLDGDASTFGILLGGFGVGAIGGALVRTRLGKSRERIVRIGTLTFGAGAILLSFTTNMLLAIALMVFCGAAWVTVLTSLGVSVQILTPRWVVGRAIATNQVCIFAGMAFGSWLWGFVAQNASVNIAYLASGLTMIVSLILTIPFRLIEQEYLDLTPARTRPLDDYQGSMEPNDGPIVVSLEYRVKPEHAVRFAEAMREIGQARKRNGAQRWALYQDLNNPCRWIERFHSPTWMDHLRRQIRPTITDQLLLERVRHLYDDPMKVARLIDRSRAPREQGKRAPIVQWPF</sequence>
<feature type="transmembrane region" description="Helical" evidence="7">
    <location>
        <begin position="337"/>
        <end position="360"/>
    </location>
</feature>
<dbReference type="GO" id="GO:0022857">
    <property type="term" value="F:transmembrane transporter activity"/>
    <property type="evidence" value="ECO:0007669"/>
    <property type="project" value="InterPro"/>
</dbReference>
<feature type="domain" description="Major facilitator superfamily (MFS) profile" evidence="8">
    <location>
        <begin position="41"/>
        <end position="426"/>
    </location>
</feature>
<dbReference type="GO" id="GO:0005886">
    <property type="term" value="C:plasma membrane"/>
    <property type="evidence" value="ECO:0007669"/>
    <property type="project" value="UniProtKB-SubCell"/>
</dbReference>
<keyword evidence="3" id="KW-1003">Cell membrane</keyword>
<dbReference type="InterPro" id="IPR020846">
    <property type="entry name" value="MFS_dom"/>
</dbReference>
<feature type="transmembrane region" description="Helical" evidence="7">
    <location>
        <begin position="45"/>
        <end position="66"/>
    </location>
</feature>
<dbReference type="EMBL" id="RXOL01000001">
    <property type="protein sequence ID" value="RVQ69642.1"/>
    <property type="molecule type" value="Genomic_DNA"/>
</dbReference>
<feature type="transmembrane region" description="Helical" evidence="7">
    <location>
        <begin position="286"/>
        <end position="302"/>
    </location>
</feature>
<gene>
    <name evidence="9" type="ORF">EKN06_05640</name>
</gene>
<accession>A0A437H2A4</accession>